<protein>
    <submittedName>
        <fullName evidence="1">Uncharacterized protein</fullName>
    </submittedName>
</protein>
<reference evidence="1" key="1">
    <citation type="submission" date="2020-05" db="EMBL/GenBank/DDBJ databases">
        <authorList>
            <person name="Chiriac C."/>
            <person name="Salcher M."/>
            <person name="Ghai R."/>
            <person name="Kavagutti S V."/>
        </authorList>
    </citation>
    <scope>NUCLEOTIDE SEQUENCE</scope>
</reference>
<proteinExistence type="predicted"/>
<gene>
    <name evidence="1" type="ORF">UFOVP1130_137</name>
</gene>
<organism evidence="1">
    <name type="scientific">uncultured Caudovirales phage</name>
    <dbReference type="NCBI Taxonomy" id="2100421"/>
    <lineage>
        <taxon>Viruses</taxon>
        <taxon>Duplodnaviria</taxon>
        <taxon>Heunggongvirae</taxon>
        <taxon>Uroviricota</taxon>
        <taxon>Caudoviricetes</taxon>
        <taxon>Peduoviridae</taxon>
        <taxon>Maltschvirus</taxon>
        <taxon>Maltschvirus maltsch</taxon>
    </lineage>
</organism>
<evidence type="ECO:0000313" key="1">
    <source>
        <dbReference type="EMBL" id="CAB4185826.1"/>
    </source>
</evidence>
<sequence length="212" mass="23347">MAAPLNNYLFGDHFRLDRGLTVDEALSGKVAVHSFNGVRKRMSPEEHDSMMKDAGRYGEGLLPFAESHANAIQPTDVGETVRGWQRNTSNPLIGPNAYHIAARLRDLTQAVRSGGRENDVTLYRGARRSPLLDIGDSKDIALSFSSDRHAARHFTASVGTGRGEIFRAAPGLVRGVPLEELGGRPMTVGRNRRPEAEWLIDPQSVPIEWPKK</sequence>
<name>A0A6J5QTH1_9CAUD</name>
<dbReference type="EMBL" id="LR797078">
    <property type="protein sequence ID" value="CAB4185826.1"/>
    <property type="molecule type" value="Genomic_DNA"/>
</dbReference>
<accession>A0A6J5QTH1</accession>